<protein>
    <submittedName>
        <fullName evidence="1">P60</fullName>
    </submittedName>
</protein>
<reference evidence="1" key="1">
    <citation type="submission" date="2023-06" db="EMBL/GenBank/DDBJ databases">
        <authorList>
            <person name="kwak M."/>
            <person name="Khatun F."/>
            <person name="Kil E.-J."/>
        </authorList>
    </citation>
    <scope>NUCLEOTIDE SEQUENCE</scope>
    <source>
        <strain evidence="1">Soy-bsmrau</strain>
    </source>
</reference>
<evidence type="ECO:0000313" key="1">
    <source>
        <dbReference type="EMBL" id="WMW30038.1"/>
    </source>
</evidence>
<dbReference type="Pfam" id="PF03225">
    <property type="entry name" value="Viral_Hsp90"/>
    <property type="match status" value="1"/>
</dbReference>
<sequence>MVSLSESQRLKLCFQLLFKRSDVSGYINKLIKYMEKNYQTENASVYRSVRRINPVTFDSKYQLINREVHFVNENDNSIVKLLYIYFYKVEPELLKKLAYQPGSLLVDEDWLEYLGIWRPYLDKSMNEYLADNKNIGCTYTEEEIAANYPGSSRSRLVTLYRVCNSQGRLIPLNEFLSGDVKGFDIPVSSDASTIGEGISNNPLFMECVQVFKEYVRLMNSKAGQAKINVNKKFFDVYFESMSQNDEMARVKDNPLVLAKFIKEFDGLTVNSRGFADNIDAIKTLDKDFRRFVKQVFLVDNSLDEDTLFVKMPKDSVIDILGQPISLSNYLRMSGLPPPVSNSSSLSEEIDVVVSEGFYSFFKKYGLNDKSLILDSLLFIFAKLTTNKNFWEKKNNVKFKIDEKTIQFISSDLNSHIKNCVKRVDPLYNCNNIIRQWANLRGNRAVRIFRLTGFKPGLFSTVPGIVPWMRFDFFKLLSTQHLSDEEVTSFRTLRLMTEYKSNKTTRDECEFTKWISRN</sequence>
<proteinExistence type="predicted"/>
<name>A0AA51UQR3_9VIRU</name>
<accession>A0AA51UQR3</accession>
<organism evidence="1">
    <name type="scientific">Soybean mild yellows Bangladesh virus</name>
    <dbReference type="NCBI Taxonomy" id="3074303"/>
    <lineage>
        <taxon>Viruses</taxon>
        <taxon>Riboviria</taxon>
    </lineage>
</organism>
<dbReference type="EMBL" id="OR215423">
    <property type="protein sequence ID" value="WMW30038.1"/>
    <property type="molecule type" value="Genomic_RNA"/>
</dbReference>
<dbReference type="InterPro" id="IPR004909">
    <property type="entry name" value="Vir_Hsp90"/>
</dbReference>